<dbReference type="EMBL" id="CP101118">
    <property type="protein sequence ID" value="WZF89081.1"/>
    <property type="molecule type" value="Genomic_DNA"/>
</dbReference>
<dbReference type="Proteomes" id="UP001475781">
    <property type="component" value="Chromosome"/>
</dbReference>
<evidence type="ECO:0000313" key="1">
    <source>
        <dbReference type="EMBL" id="WZF89081.1"/>
    </source>
</evidence>
<reference evidence="1 2" key="1">
    <citation type="submission" date="2022-07" db="EMBL/GenBank/DDBJ databases">
        <title>A copper resistant bacterium isolated from sediment samples of deep sea hydrothermal areas.</title>
        <authorList>
            <person name="Zeng X."/>
        </authorList>
    </citation>
    <scope>NUCLEOTIDE SEQUENCE [LARGE SCALE GENOMIC DNA]</scope>
    <source>
        <strain evidence="2">CuT 6</strain>
    </source>
</reference>
<evidence type="ECO:0000313" key="2">
    <source>
        <dbReference type="Proteomes" id="UP001475781"/>
    </source>
</evidence>
<proteinExistence type="predicted"/>
<dbReference type="SUPFAM" id="SSF50118">
    <property type="entry name" value="Cell growth inhibitor/plasmid maintenance toxic component"/>
    <property type="match status" value="1"/>
</dbReference>
<protein>
    <submittedName>
        <fullName evidence="1">Type II toxin-antitoxin system PemK/MazF family toxin</fullName>
    </submittedName>
</protein>
<dbReference type="Pfam" id="PF02452">
    <property type="entry name" value="PemK_toxin"/>
    <property type="match status" value="1"/>
</dbReference>
<dbReference type="Gene3D" id="2.30.30.110">
    <property type="match status" value="1"/>
</dbReference>
<organism evidence="1 2">
    <name type="scientific">Marinobacter metalliresistant</name>
    <dbReference type="NCBI Taxonomy" id="2961995"/>
    <lineage>
        <taxon>Bacteria</taxon>
        <taxon>Pseudomonadati</taxon>
        <taxon>Pseudomonadota</taxon>
        <taxon>Gammaproteobacteria</taxon>
        <taxon>Pseudomonadales</taxon>
        <taxon>Marinobacteraceae</taxon>
        <taxon>Marinobacter</taxon>
    </lineage>
</organism>
<dbReference type="RefSeq" id="WP_341581968.1">
    <property type="nucleotide sequence ID" value="NZ_CP101118.1"/>
</dbReference>
<dbReference type="InterPro" id="IPR003477">
    <property type="entry name" value="PemK-like"/>
</dbReference>
<name>A0ABZ2W2V8_9GAMM</name>
<dbReference type="PANTHER" id="PTHR33988:SF3">
    <property type="entry name" value="ENDORIBONUCLEASE TOXIN CHPB-RELATED"/>
    <property type="match status" value="1"/>
</dbReference>
<gene>
    <name evidence="1" type="ORF">NLK58_02390</name>
</gene>
<accession>A0ABZ2W2V8</accession>
<keyword evidence="2" id="KW-1185">Reference proteome</keyword>
<dbReference type="InterPro" id="IPR011067">
    <property type="entry name" value="Plasmid_toxin/cell-grow_inhib"/>
</dbReference>
<sequence>MPPKRTFDQGDIIWVTLDPTEGSEIRGNPRPCLVLSRKEFNQLGRALVAPITQGGGYERDKGFAVHLSETKIQGVAVVSQVRTLDLKARNAKFAESAPPQVVAEALARFETITDPDE</sequence>
<dbReference type="PANTHER" id="PTHR33988">
    <property type="entry name" value="ENDORIBONUCLEASE MAZF-RELATED"/>
    <property type="match status" value="1"/>
</dbReference>